<dbReference type="OrthoDB" id="2157866at2759"/>
<organism evidence="4 5">
    <name type="scientific">Leptotrombidium deliense</name>
    <dbReference type="NCBI Taxonomy" id="299467"/>
    <lineage>
        <taxon>Eukaryota</taxon>
        <taxon>Metazoa</taxon>
        <taxon>Ecdysozoa</taxon>
        <taxon>Arthropoda</taxon>
        <taxon>Chelicerata</taxon>
        <taxon>Arachnida</taxon>
        <taxon>Acari</taxon>
        <taxon>Acariformes</taxon>
        <taxon>Trombidiformes</taxon>
        <taxon>Prostigmata</taxon>
        <taxon>Anystina</taxon>
        <taxon>Parasitengona</taxon>
        <taxon>Trombiculoidea</taxon>
        <taxon>Trombiculidae</taxon>
        <taxon>Leptotrombidium</taxon>
    </lineage>
</organism>
<dbReference type="InterPro" id="IPR011993">
    <property type="entry name" value="PH-like_dom_sf"/>
</dbReference>
<dbReference type="PROSITE" id="PS50003">
    <property type="entry name" value="PH_DOMAIN"/>
    <property type="match status" value="1"/>
</dbReference>
<dbReference type="Pfam" id="PF00169">
    <property type="entry name" value="PH"/>
    <property type="match status" value="1"/>
</dbReference>
<evidence type="ECO:0000313" key="5">
    <source>
        <dbReference type="Proteomes" id="UP000288716"/>
    </source>
</evidence>
<evidence type="ECO:0000256" key="1">
    <source>
        <dbReference type="ARBA" id="ARBA00004370"/>
    </source>
</evidence>
<dbReference type="GO" id="GO:0045595">
    <property type="term" value="P:regulation of cell differentiation"/>
    <property type="evidence" value="ECO:0007669"/>
    <property type="project" value="TreeGrafter"/>
</dbReference>
<dbReference type="SUPFAM" id="SSF50729">
    <property type="entry name" value="PH domain-like"/>
    <property type="match status" value="1"/>
</dbReference>
<keyword evidence="5" id="KW-1185">Reference proteome</keyword>
<protein>
    <submittedName>
        <fullName evidence="4">Pleckstrin domain-containing family B member 2-like protein</fullName>
    </submittedName>
</protein>
<reference evidence="4 5" key="1">
    <citation type="journal article" date="2018" name="Gigascience">
        <title>Genomes of trombidid mites reveal novel predicted allergens and laterally-transferred genes associated with secondary metabolism.</title>
        <authorList>
            <person name="Dong X."/>
            <person name="Chaisiri K."/>
            <person name="Xia D."/>
            <person name="Armstrong S.D."/>
            <person name="Fang Y."/>
            <person name="Donnelly M.J."/>
            <person name="Kadowaki T."/>
            <person name="McGarry J.W."/>
            <person name="Darby A.C."/>
            <person name="Makepeace B.L."/>
        </authorList>
    </citation>
    <scope>NUCLEOTIDE SEQUENCE [LARGE SCALE GENOMIC DNA]</scope>
    <source>
        <strain evidence="4">UoL-UT</strain>
    </source>
</reference>
<dbReference type="VEuPathDB" id="VectorBase:LDEU000977"/>
<dbReference type="SMART" id="SM00233">
    <property type="entry name" value="PH"/>
    <property type="match status" value="1"/>
</dbReference>
<evidence type="ECO:0000313" key="4">
    <source>
        <dbReference type="EMBL" id="RWS31062.1"/>
    </source>
</evidence>
<dbReference type="InterPro" id="IPR001849">
    <property type="entry name" value="PH_domain"/>
</dbReference>
<evidence type="ECO:0000259" key="3">
    <source>
        <dbReference type="PROSITE" id="PS50003"/>
    </source>
</evidence>
<dbReference type="GO" id="GO:0016020">
    <property type="term" value="C:membrane"/>
    <property type="evidence" value="ECO:0007669"/>
    <property type="project" value="UniProtKB-SubCell"/>
</dbReference>
<evidence type="ECO:0000256" key="2">
    <source>
        <dbReference type="ARBA" id="ARBA00023136"/>
    </source>
</evidence>
<dbReference type="PANTHER" id="PTHR14309:SF10">
    <property type="entry name" value="PH DOMAIN-CONTAINING PROTEIN"/>
    <property type="match status" value="1"/>
</dbReference>
<comment type="caution">
    <text evidence="4">The sequence shown here is derived from an EMBL/GenBank/DDBJ whole genome shotgun (WGS) entry which is preliminary data.</text>
</comment>
<dbReference type="Gene3D" id="2.30.29.30">
    <property type="entry name" value="Pleckstrin-homology domain (PH domain)/Phosphotyrosine-binding domain (PTB)"/>
    <property type="match status" value="1"/>
</dbReference>
<gene>
    <name evidence="4" type="ORF">B4U80_05126</name>
</gene>
<dbReference type="FunFam" id="2.30.29.30:FF:000073">
    <property type="entry name" value="Pleckstrin homology domain-containing family B member 2"/>
    <property type="match status" value="1"/>
</dbReference>
<comment type="subcellular location">
    <subcellularLocation>
        <location evidence="1">Membrane</location>
    </subcellularLocation>
</comment>
<dbReference type="Proteomes" id="UP000288716">
    <property type="component" value="Unassembled WGS sequence"/>
</dbReference>
<proteinExistence type="predicted"/>
<dbReference type="InterPro" id="IPR039680">
    <property type="entry name" value="PLEKHB1/2"/>
</dbReference>
<dbReference type="AlphaFoldDB" id="A0A443SU83"/>
<name>A0A443SU83_9ACAR</name>
<sequence>MDNSVIAKSGWLYRKCANTEEWHRNWIELYRDGYLKHYENDESPNAEDTIFMPTECISIKTGSQVETFIKPPHNHSAQCIFTVSASGAKLWIFCGESLDDMRAWQLALEQSRLIITRSTFPNHHLIAPQVSRHQITSMPSPATSYPPFSLSSNYLSAFTDGAVTYVPPNRSVNATATALSFPNYALNPFVNASNTSYPLYQHAMHNAYPPPVYPSTTYPRPDGRDLAMGMLAGAAVGSLMWGPYLWW</sequence>
<accession>A0A443SU83</accession>
<keyword evidence="2" id="KW-0472">Membrane</keyword>
<dbReference type="PANTHER" id="PTHR14309">
    <property type="entry name" value="EXPRESSED PROTEIN"/>
    <property type="match status" value="1"/>
</dbReference>
<feature type="domain" description="PH" evidence="3">
    <location>
        <begin position="5"/>
        <end position="113"/>
    </location>
</feature>
<dbReference type="EMBL" id="NCKV01000282">
    <property type="protein sequence ID" value="RWS31062.1"/>
    <property type="molecule type" value="Genomic_DNA"/>
</dbReference>